<evidence type="ECO:0000313" key="1">
    <source>
        <dbReference type="EMBL" id="AIZ40962.1"/>
    </source>
</evidence>
<evidence type="ECO:0000313" key="2">
    <source>
        <dbReference type="Proteomes" id="UP000030786"/>
    </source>
</evidence>
<name>A0AAU8RAN4_9FLAO</name>
<protein>
    <submittedName>
        <fullName evidence="1">Uncharacterized protein</fullName>
    </submittedName>
</protein>
<dbReference type="Proteomes" id="UP000030786">
    <property type="component" value="Chromosome"/>
</dbReference>
<dbReference type="AlphaFoldDB" id="A0AAU8RAN4"/>
<proteinExistence type="predicted"/>
<gene>
    <name evidence="1" type="ORF">M666_04965</name>
</gene>
<dbReference type="KEGG" id="cbat:M666_04965"/>
<organism evidence="1 2">
    <name type="scientific">Cellulophaga baltica 18</name>
    <dbReference type="NCBI Taxonomy" id="1348584"/>
    <lineage>
        <taxon>Bacteria</taxon>
        <taxon>Pseudomonadati</taxon>
        <taxon>Bacteroidota</taxon>
        <taxon>Flavobacteriia</taxon>
        <taxon>Flavobacteriales</taxon>
        <taxon>Flavobacteriaceae</taxon>
        <taxon>Cellulophaga</taxon>
    </lineage>
</organism>
<sequence length="86" mass="9788">MRLGNLLFPSGHKAKASYFAYPPVRWDLFFCGGKLQSHAVTKVGKKVMVIKLFFVEVDTLLTIGYLIVEMHAFALHNRVFSVLEPF</sequence>
<accession>A0AAU8RAN4</accession>
<reference evidence="1 2" key="1">
    <citation type="journal article" date="2014" name="Environ. Microbiol.">
        <title>Contrasting genomic patterns and infection strategies of two co-existing Bacteroidetes podovirus genera.</title>
        <authorList>
            <person name="Holmfeldt K."/>
            <person name="Howard-Varona C."/>
            <person name="Solonenko N."/>
            <person name="Sullivan M.B."/>
        </authorList>
    </citation>
    <scope>NUCLEOTIDE SEQUENCE [LARGE SCALE GENOMIC DNA]</scope>
    <source>
        <strain evidence="1 2">18</strain>
    </source>
</reference>
<dbReference type="EMBL" id="CP009976">
    <property type="protein sequence ID" value="AIZ40962.1"/>
    <property type="molecule type" value="Genomic_DNA"/>
</dbReference>